<evidence type="ECO:0000313" key="2">
    <source>
        <dbReference type="EMBL" id="CAG5136205.1"/>
    </source>
</evidence>
<dbReference type="EMBL" id="CAJHNH020008504">
    <property type="protein sequence ID" value="CAG5136205.1"/>
    <property type="molecule type" value="Genomic_DNA"/>
</dbReference>
<feature type="transmembrane region" description="Helical" evidence="1">
    <location>
        <begin position="5"/>
        <end position="22"/>
    </location>
</feature>
<reference evidence="2" key="1">
    <citation type="submission" date="2021-04" db="EMBL/GenBank/DDBJ databases">
        <authorList>
            <consortium name="Molecular Ecology Group"/>
        </authorList>
    </citation>
    <scope>NUCLEOTIDE SEQUENCE</scope>
</reference>
<keyword evidence="1" id="KW-1133">Transmembrane helix</keyword>
<proteinExistence type="predicted"/>
<feature type="transmembrane region" description="Helical" evidence="1">
    <location>
        <begin position="28"/>
        <end position="48"/>
    </location>
</feature>
<sequence>MFGMFAIASLPIVIVTWFGYHYKMEDVIPRVMFFSIPIYLILNIFTYAKMNRDFS</sequence>
<evidence type="ECO:0000313" key="3">
    <source>
        <dbReference type="Proteomes" id="UP000678393"/>
    </source>
</evidence>
<evidence type="ECO:0000256" key="1">
    <source>
        <dbReference type="SAM" id="Phobius"/>
    </source>
</evidence>
<protein>
    <submittedName>
        <fullName evidence="2">Uncharacterized protein</fullName>
    </submittedName>
</protein>
<feature type="non-terminal residue" evidence="2">
    <location>
        <position position="55"/>
    </location>
</feature>
<name>A0A8S4A7Y0_9EUPU</name>
<comment type="caution">
    <text evidence="2">The sequence shown here is derived from an EMBL/GenBank/DDBJ whole genome shotgun (WGS) entry which is preliminary data.</text>
</comment>
<dbReference type="AlphaFoldDB" id="A0A8S4A7Y0"/>
<dbReference type="Proteomes" id="UP000678393">
    <property type="component" value="Unassembled WGS sequence"/>
</dbReference>
<keyword evidence="1" id="KW-0812">Transmembrane</keyword>
<accession>A0A8S4A7Y0</accession>
<organism evidence="2 3">
    <name type="scientific">Candidula unifasciata</name>
    <dbReference type="NCBI Taxonomy" id="100452"/>
    <lineage>
        <taxon>Eukaryota</taxon>
        <taxon>Metazoa</taxon>
        <taxon>Spiralia</taxon>
        <taxon>Lophotrochozoa</taxon>
        <taxon>Mollusca</taxon>
        <taxon>Gastropoda</taxon>
        <taxon>Heterobranchia</taxon>
        <taxon>Euthyneura</taxon>
        <taxon>Panpulmonata</taxon>
        <taxon>Eupulmonata</taxon>
        <taxon>Stylommatophora</taxon>
        <taxon>Helicina</taxon>
        <taxon>Helicoidea</taxon>
        <taxon>Geomitridae</taxon>
        <taxon>Candidula</taxon>
    </lineage>
</organism>
<keyword evidence="3" id="KW-1185">Reference proteome</keyword>
<gene>
    <name evidence="2" type="ORF">CUNI_LOCUS21763</name>
</gene>
<keyword evidence="1" id="KW-0472">Membrane</keyword>